<evidence type="ECO:0000313" key="2">
    <source>
        <dbReference type="Proteomes" id="UP000321578"/>
    </source>
</evidence>
<protein>
    <submittedName>
        <fullName evidence="1">Uncharacterized protein</fullName>
    </submittedName>
</protein>
<name>A0A5C6ZAU6_9FLAO</name>
<reference evidence="1 2" key="1">
    <citation type="submission" date="2019-08" db="EMBL/GenBank/DDBJ databases">
        <title>Genomes of Subsaximicrobium wynnwilliamsii strains.</title>
        <authorList>
            <person name="Bowman J.P."/>
        </authorList>
    </citation>
    <scope>NUCLEOTIDE SEQUENCE [LARGE SCALE GENOMIC DNA]</scope>
    <source>
        <strain evidence="1 2">2-80-2</strain>
    </source>
</reference>
<sequence>MKYLTIFILTILFYSCESKAQSFVLADKIETTELDKKINIKGTRILIDKPENYTYIDELKRFQKNSDNYFQFVEIPNQDYNQTAPNVINKIAQLESQGGEIRVKKEFKLGDYNAFFALAPQGNVSEQVILAFGDNSFSVLVMGIFPNDEKERKEITDLILSSYFDKDLKPNLDDNLFHKVNLDNSDFKLSTVNGTLGTYTLNGQQIKDENLFINSFLIATLPYTNDFDLKKYSDNLIKKYENNTFEEKRIEIDIISEKEYKEEKNKIIKVDMIGTIQGKKSKMFQYIKQTPNGIIQFVGFDFTEDSSYLNEYKTIAEKITLK</sequence>
<proteinExistence type="predicted"/>
<dbReference type="Proteomes" id="UP000321578">
    <property type="component" value="Unassembled WGS sequence"/>
</dbReference>
<organism evidence="1 2">
    <name type="scientific">Subsaximicrobium wynnwilliamsii</name>
    <dbReference type="NCBI Taxonomy" id="291179"/>
    <lineage>
        <taxon>Bacteria</taxon>
        <taxon>Pseudomonadati</taxon>
        <taxon>Bacteroidota</taxon>
        <taxon>Flavobacteriia</taxon>
        <taxon>Flavobacteriales</taxon>
        <taxon>Flavobacteriaceae</taxon>
        <taxon>Subsaximicrobium</taxon>
    </lineage>
</organism>
<dbReference type="OrthoDB" id="1453629at2"/>
<dbReference type="EMBL" id="VORO01000045">
    <property type="protein sequence ID" value="TXD86645.1"/>
    <property type="molecule type" value="Genomic_DNA"/>
</dbReference>
<gene>
    <name evidence="1" type="ORF">ESY86_19685</name>
</gene>
<dbReference type="RefSeq" id="WP_147088428.1">
    <property type="nucleotide sequence ID" value="NZ_VORM01000065.1"/>
</dbReference>
<evidence type="ECO:0000313" key="1">
    <source>
        <dbReference type="EMBL" id="TXD86645.1"/>
    </source>
</evidence>
<accession>A0A5C6ZAU6</accession>
<dbReference type="PROSITE" id="PS51257">
    <property type="entry name" value="PROKAR_LIPOPROTEIN"/>
    <property type="match status" value="1"/>
</dbReference>
<dbReference type="AlphaFoldDB" id="A0A5C6ZAU6"/>
<keyword evidence="2" id="KW-1185">Reference proteome</keyword>
<comment type="caution">
    <text evidence="1">The sequence shown here is derived from an EMBL/GenBank/DDBJ whole genome shotgun (WGS) entry which is preliminary data.</text>
</comment>